<dbReference type="GeneID" id="28958693"/>
<dbReference type="RefSeq" id="XP_018233425.1">
    <property type="nucleotide sequence ID" value="XM_018398018.1"/>
</dbReference>
<reference evidence="1" key="1">
    <citation type="submission" date="2007-04" db="EMBL/GenBank/DDBJ databases">
        <authorList>
            <consortium name="The Broad Institute Genome Sequencing Platform"/>
            <person name="Birren B."/>
            <person name="Lander E."/>
            <person name="Galagan J."/>
            <person name="Nusbaum C."/>
            <person name="Devon K."/>
            <person name="Ma L.-J."/>
            <person name="Jaffe D."/>
            <person name="Butler J."/>
            <person name="Alvarez P."/>
            <person name="Gnerre S."/>
            <person name="Grabherr M."/>
            <person name="Kleber M."/>
            <person name="Mauceli E."/>
            <person name="Brockman W."/>
            <person name="MacCallum I.A."/>
            <person name="Young S."/>
            <person name="LaButti K."/>
            <person name="DeCaprio D."/>
            <person name="Crawford M."/>
            <person name="Koehrsen M."/>
            <person name="Engels R."/>
            <person name="Montgomery P."/>
            <person name="Pearson M."/>
            <person name="Howarth C."/>
            <person name="Larson L."/>
            <person name="White J."/>
            <person name="O'Leary S."/>
            <person name="Kodira C."/>
            <person name="Zeng Q."/>
            <person name="Yandava C."/>
            <person name="Alvarado L."/>
            <person name="Kistler C."/>
            <person name="Shim W.-B."/>
            <person name="Kang S."/>
            <person name="Woloshuk C."/>
        </authorList>
    </citation>
    <scope>NUCLEOTIDE SEQUENCE</scope>
    <source>
        <strain evidence="1">4287</strain>
    </source>
</reference>
<gene>
    <name evidence="1" type="ORF">FOXG_17987</name>
</gene>
<dbReference type="AlphaFoldDB" id="A0A0J9U8T1"/>
<sequence>MAFRPQAGELPNNAQPQWPNYSTAIEICWLKANLDWIYLCANLRRSTLDRCQERRGEERMRYDALKRTRRRGLKSGCVCVCRRMQTPLTRKRATRGKLLRNACLGMDKEYHRS</sequence>
<accession>A0A0J9U8T1</accession>
<dbReference type="VEuPathDB" id="FungiDB:FOXG_17987"/>
<protein>
    <submittedName>
        <fullName evidence="1">Uncharacterized protein</fullName>
    </submittedName>
</protein>
<evidence type="ECO:0000313" key="2">
    <source>
        <dbReference type="Proteomes" id="UP000009097"/>
    </source>
</evidence>
<dbReference type="EMBL" id="DS231696">
    <property type="protein sequence ID" value="KNA95379.1"/>
    <property type="molecule type" value="Genomic_DNA"/>
</dbReference>
<organism evidence="1 2">
    <name type="scientific">Fusarium oxysporum f. sp. lycopersici (strain 4287 / CBS 123668 / FGSC 9935 / NRRL 34936)</name>
    <name type="common">Fusarium vascular wilt of tomato</name>
    <dbReference type="NCBI Taxonomy" id="426428"/>
    <lineage>
        <taxon>Eukaryota</taxon>
        <taxon>Fungi</taxon>
        <taxon>Dikarya</taxon>
        <taxon>Ascomycota</taxon>
        <taxon>Pezizomycotina</taxon>
        <taxon>Sordariomycetes</taxon>
        <taxon>Hypocreomycetidae</taxon>
        <taxon>Hypocreales</taxon>
        <taxon>Nectriaceae</taxon>
        <taxon>Fusarium</taxon>
        <taxon>Fusarium oxysporum species complex</taxon>
    </lineage>
</organism>
<dbReference type="Proteomes" id="UP000009097">
    <property type="component" value="Unassembled WGS sequence"/>
</dbReference>
<reference evidence="1" key="2">
    <citation type="journal article" date="2010" name="Nature">
        <title>Comparative genomics reveals mobile pathogenicity chromosomes in Fusarium.</title>
        <authorList>
            <person name="Ma L.J."/>
            <person name="van der Does H.C."/>
            <person name="Borkovich K.A."/>
            <person name="Coleman J.J."/>
            <person name="Daboussi M.J."/>
            <person name="Di Pietro A."/>
            <person name="Dufresne M."/>
            <person name="Freitag M."/>
            <person name="Grabherr M."/>
            <person name="Henrissat B."/>
            <person name="Houterman P.M."/>
            <person name="Kang S."/>
            <person name="Shim W.B."/>
            <person name="Woloshuk C."/>
            <person name="Xie X."/>
            <person name="Xu J.R."/>
            <person name="Antoniw J."/>
            <person name="Baker S.E."/>
            <person name="Bluhm B.H."/>
            <person name="Breakspear A."/>
            <person name="Brown D.W."/>
            <person name="Butchko R.A."/>
            <person name="Chapman S."/>
            <person name="Coulson R."/>
            <person name="Coutinho P.M."/>
            <person name="Danchin E.G."/>
            <person name="Diener A."/>
            <person name="Gale L.R."/>
            <person name="Gardiner D.M."/>
            <person name="Goff S."/>
            <person name="Hammond-Kosack K.E."/>
            <person name="Hilburn K."/>
            <person name="Hua-Van A."/>
            <person name="Jonkers W."/>
            <person name="Kazan K."/>
            <person name="Kodira C.D."/>
            <person name="Koehrsen M."/>
            <person name="Kumar L."/>
            <person name="Lee Y.H."/>
            <person name="Li L."/>
            <person name="Manners J.M."/>
            <person name="Miranda-Saavedra D."/>
            <person name="Mukherjee M."/>
            <person name="Park G."/>
            <person name="Park J."/>
            <person name="Park S.Y."/>
            <person name="Proctor R.H."/>
            <person name="Regev A."/>
            <person name="Ruiz-Roldan M.C."/>
            <person name="Sain D."/>
            <person name="Sakthikumar S."/>
            <person name="Sykes S."/>
            <person name="Schwartz D.C."/>
            <person name="Turgeon B.G."/>
            <person name="Wapinski I."/>
            <person name="Yoder O."/>
            <person name="Young S."/>
            <person name="Zeng Q."/>
            <person name="Zhou S."/>
            <person name="Galagan J."/>
            <person name="Cuomo C.A."/>
            <person name="Kistler H.C."/>
            <person name="Rep M."/>
        </authorList>
    </citation>
    <scope>NUCLEOTIDE SEQUENCE [LARGE SCALE GENOMIC DNA]</scope>
    <source>
        <strain evidence="1">4287</strain>
    </source>
</reference>
<dbReference type="KEGG" id="fox:FOXG_17987"/>
<proteinExistence type="predicted"/>
<evidence type="ECO:0000313" key="1">
    <source>
        <dbReference type="EMBL" id="KNA95379.1"/>
    </source>
</evidence>
<name>A0A0J9U8T1_FUSO4</name>